<dbReference type="Pfam" id="PF00069">
    <property type="entry name" value="Pkinase"/>
    <property type="match status" value="1"/>
</dbReference>
<comment type="catalytic activity">
    <reaction evidence="9">
        <text>L-threonyl-[protein] + ATP = O-phospho-L-threonyl-[protein] + ADP + H(+)</text>
        <dbReference type="Rhea" id="RHEA:46608"/>
        <dbReference type="Rhea" id="RHEA-COMP:11060"/>
        <dbReference type="Rhea" id="RHEA-COMP:11605"/>
        <dbReference type="ChEBI" id="CHEBI:15378"/>
        <dbReference type="ChEBI" id="CHEBI:30013"/>
        <dbReference type="ChEBI" id="CHEBI:30616"/>
        <dbReference type="ChEBI" id="CHEBI:61977"/>
        <dbReference type="ChEBI" id="CHEBI:456216"/>
        <dbReference type="EC" id="2.7.11.1"/>
    </reaction>
</comment>
<keyword evidence="8 11" id="KW-0067">ATP-binding</keyword>
<feature type="domain" description="AGC-kinase C-terminal" evidence="14">
    <location>
        <begin position="1516"/>
        <end position="1585"/>
    </location>
</feature>
<dbReference type="GO" id="GO:0015630">
    <property type="term" value="C:microtubule cytoskeleton"/>
    <property type="evidence" value="ECO:0007669"/>
    <property type="project" value="UniProtKB-ARBA"/>
</dbReference>
<dbReference type="SMART" id="SM00220">
    <property type="entry name" value="S_TKc"/>
    <property type="match status" value="1"/>
</dbReference>
<sequence length="1585" mass="179319">MPLYSEHITNMYYGGSPSYTSSPYGYSASISSLGSSYSAPYLNPGSSYSTHSSLGGYSRIPPLTTRWITSSGRSYSPMLSTISERGTSSPVRINSPRRIPIMKRSYGNTSYASRPININTADIDVSRDKYRNKKKSPTPSPVREVPNDDKDSSPFMPRVDGKPETGIDSSPGTKRSTIKRGRTVVRLHTVKRKERDSPRKPVNPQESVNTNDGKNITNEDSSDSLKWREKLSEDLVYKGKVIEKKTLGTKLVEKFQLKDKDNSDNLILKEKDIIPSPSDVPSPNVGSCTTKYSADRRCSMELLAEQADLFDTLIRGENLSTATLDLTKVGIEEEPKNRLDAIQSMKRKNSNDSKNPLKTTKSDHSLHNNLNSLQDHRDTKPLAKRRSIKKSSSSSSICRLDSITEFPREPIRADLQAIKESKRISIKRDTIKTKPKPKLKTKITSTVEVSAPTSPLKFKVENVTIEEKPRSPKKEISFSSVIDMELTTENNKNIPSVSEKIKSGNSISESPEPEDGNFWDKIGKRETIYLLKRKQNIEQNKEKNRRALFWYPEEEDVEDDTYINKDQNEICVDNKEISDVQSSFHETQSDSLMLTNKSLLLNLQSNNQEIMGSTEISNQNKTDLKGKTEETQYKLKSLEPNKLRNTGDLIIKESLDKEIAKKDNNTLINDPTILTFNNTIKNKDVNIINKDVKYDTNNNSCNEIKNINHNQIILDTTKMDTGDIKEKLYSEKELQNVAEISKSDDTIVEIMPNTQILEKSILDNTNEASDNTLYSRNRSIQQKIDDMTTDKNKPKIFKGNSNKCNNAIIPNESVKSEKMKADTLKLLSDNLEERKLEQNIEKDIPDKTLKNSNTIAPTDQKCVKNKTQLTAVKENEKSKEKVKDTRNIKKSNTTIQPEKNVRLPEANKIDVAKNRVNDNFTHKICSKHENKTIECTNNSLSTSCPNDIKDVDVMFSNIVSPSPNKASENNMDNSKPLSSLKINRNTEEISLAQPSDDVNLKDLKTIHNVPEVKVSENIPKENELKNKQDDNETENRHDEIVQLTKTKEPTPKDIIKLPQNPISKKPVKDEPALRPLIATPRPLQKKSPQVIHSSSSSESSSDEDSSDEDNEDDEDESDTSEGSTEFFECENNPDGRTSTGSNDSGFDSSAPTSPAGFVQIKKDCDVNCHRKCEKLTANLCGVNQRLLVEALASRTASKRGGDSPGTSTGVPAQGDTHDLLEQELEQSTAYGLFRKTGRFTPPARSIPRFRKYTIEDFHFIKVLGKGSFGKVLLAELKDTEYYYAVKCLKKDVVLEDDDVECTLIERKVLALGTNHPYLCHLFATFQTDSHLFFVMEYLNGGDLMFHIQQSGRFPETRARFYAAEIVSGLKFLHKRGIVYRDLKLDNILLDFDGHVRIADFGMCKLQIYLEKTADTFCGTPDYMAPEIIKGLKYNQTVDWWSFGVLLYEMLIGQSPFSGCDEDELFWSICNEMPSYPRFLSQQALTILTRLLDKDAKSRLGGAECMHGDIRDQEFFSPIHWDKLERRELEAPFKPRVRHPLDTQYFDRAFTGERPRLTAVEPHVLRSMDQGPFRGFSYTNPNATDR</sequence>
<dbReference type="CDD" id="cd05592">
    <property type="entry name" value="STKc_nPKC_theta_like"/>
    <property type="match status" value="1"/>
</dbReference>
<evidence type="ECO:0000256" key="6">
    <source>
        <dbReference type="ARBA" id="ARBA00022741"/>
    </source>
</evidence>
<feature type="region of interest" description="Disordered" evidence="12">
    <location>
        <begin position="496"/>
        <end position="519"/>
    </location>
</feature>
<feature type="compositionally biased region" description="Acidic residues" evidence="12">
    <location>
        <begin position="1100"/>
        <end position="1119"/>
    </location>
</feature>
<evidence type="ECO:0000256" key="8">
    <source>
        <dbReference type="ARBA" id="ARBA00022840"/>
    </source>
</evidence>
<dbReference type="PROSITE" id="PS00108">
    <property type="entry name" value="PROTEIN_KINASE_ST"/>
    <property type="match status" value="1"/>
</dbReference>
<evidence type="ECO:0000256" key="11">
    <source>
        <dbReference type="PROSITE-ProRule" id="PRU10141"/>
    </source>
</evidence>
<dbReference type="Gene3D" id="3.30.200.20">
    <property type="entry name" value="Phosphorylase Kinase, domain 1"/>
    <property type="match status" value="1"/>
</dbReference>
<dbReference type="PANTHER" id="PTHR24356:SF347">
    <property type="entry name" value="PROTEIN KINASE C DELTA TYPE HOMOLOG-RELATED"/>
    <property type="match status" value="1"/>
</dbReference>
<dbReference type="InterPro" id="IPR011009">
    <property type="entry name" value="Kinase-like_dom_sf"/>
</dbReference>
<evidence type="ECO:0000256" key="12">
    <source>
        <dbReference type="SAM" id="MobiDB-lite"/>
    </source>
</evidence>
<dbReference type="SMART" id="SM00133">
    <property type="entry name" value="S_TK_X"/>
    <property type="match status" value="1"/>
</dbReference>
<dbReference type="Proteomes" id="UP001652740">
    <property type="component" value="Unplaced"/>
</dbReference>
<evidence type="ECO:0000256" key="4">
    <source>
        <dbReference type="ARBA" id="ARBA00022553"/>
    </source>
</evidence>
<feature type="region of interest" description="Disordered" evidence="12">
    <location>
        <begin position="1194"/>
        <end position="1214"/>
    </location>
</feature>
<keyword evidence="4" id="KW-0597">Phosphoprotein</keyword>
<gene>
    <name evidence="16" type="primary">LOC113511948</name>
</gene>
<dbReference type="GeneID" id="113511948"/>
<dbReference type="InterPro" id="IPR050236">
    <property type="entry name" value="Ser_Thr_kinase_AGC"/>
</dbReference>
<dbReference type="GO" id="GO:0005524">
    <property type="term" value="F:ATP binding"/>
    <property type="evidence" value="ECO:0007669"/>
    <property type="project" value="UniProtKB-UniRule"/>
</dbReference>
<evidence type="ECO:0000313" key="15">
    <source>
        <dbReference type="Proteomes" id="UP001652740"/>
    </source>
</evidence>
<evidence type="ECO:0000256" key="7">
    <source>
        <dbReference type="ARBA" id="ARBA00022777"/>
    </source>
</evidence>
<evidence type="ECO:0000259" key="14">
    <source>
        <dbReference type="PROSITE" id="PS51285"/>
    </source>
</evidence>
<dbReference type="SUPFAM" id="SSF56112">
    <property type="entry name" value="Protein kinase-like (PK-like)"/>
    <property type="match status" value="1"/>
</dbReference>
<evidence type="ECO:0000256" key="5">
    <source>
        <dbReference type="ARBA" id="ARBA00022679"/>
    </source>
</evidence>
<name>A0A6J1WJS1_GALME</name>
<protein>
    <recommendedName>
        <fullName evidence="2">non-specific serine/threonine protein kinase</fullName>
        <ecNumber evidence="2">2.7.11.1</ecNumber>
    </recommendedName>
</protein>
<dbReference type="EC" id="2.7.11.1" evidence="2"/>
<dbReference type="InterPro" id="IPR017441">
    <property type="entry name" value="Protein_kinase_ATP_BS"/>
</dbReference>
<dbReference type="GO" id="GO:0008270">
    <property type="term" value="F:zinc ion binding"/>
    <property type="evidence" value="ECO:0007669"/>
    <property type="project" value="UniProtKB-KW"/>
</dbReference>
<keyword evidence="3" id="KW-0723">Serine/threonine-protein kinase</keyword>
<feature type="region of interest" description="Disordered" evidence="12">
    <location>
        <begin position="1011"/>
        <end position="1154"/>
    </location>
</feature>
<feature type="region of interest" description="Disordered" evidence="12">
    <location>
        <begin position="122"/>
        <end position="223"/>
    </location>
</feature>
<dbReference type="PROSITE" id="PS51285">
    <property type="entry name" value="AGC_KINASE_CTER"/>
    <property type="match status" value="1"/>
</dbReference>
<dbReference type="Gene3D" id="1.10.510.10">
    <property type="entry name" value="Transferase(Phosphotransferase) domain 1"/>
    <property type="match status" value="1"/>
</dbReference>
<keyword evidence="5" id="KW-0808">Transferase</keyword>
<feature type="binding site" evidence="11">
    <location>
        <position position="1286"/>
    </location>
    <ligand>
        <name>ATP</name>
        <dbReference type="ChEBI" id="CHEBI:30616"/>
    </ligand>
</feature>
<dbReference type="PANTHER" id="PTHR24356">
    <property type="entry name" value="SERINE/THREONINE-PROTEIN KINASE"/>
    <property type="match status" value="1"/>
</dbReference>
<comment type="similarity">
    <text evidence="1">Belongs to the protein kinase superfamily. AGC Ser/Thr protein kinase family.</text>
</comment>
<accession>A0A6J1WJS1</accession>
<comment type="catalytic activity">
    <reaction evidence="10">
        <text>L-seryl-[protein] + ATP = O-phospho-L-seryl-[protein] + ADP + H(+)</text>
        <dbReference type="Rhea" id="RHEA:17989"/>
        <dbReference type="Rhea" id="RHEA-COMP:9863"/>
        <dbReference type="Rhea" id="RHEA-COMP:11604"/>
        <dbReference type="ChEBI" id="CHEBI:15378"/>
        <dbReference type="ChEBI" id="CHEBI:29999"/>
        <dbReference type="ChEBI" id="CHEBI:30616"/>
        <dbReference type="ChEBI" id="CHEBI:83421"/>
        <dbReference type="ChEBI" id="CHEBI:456216"/>
        <dbReference type="EC" id="2.7.11.1"/>
    </reaction>
</comment>
<evidence type="ECO:0000256" key="1">
    <source>
        <dbReference type="ARBA" id="ARBA00009903"/>
    </source>
</evidence>
<dbReference type="InterPro" id="IPR000961">
    <property type="entry name" value="AGC-kinase_C"/>
</dbReference>
<keyword evidence="6 11" id="KW-0547">Nucleotide-binding</keyword>
<feature type="domain" description="Protein kinase" evidence="13">
    <location>
        <begin position="1257"/>
        <end position="1515"/>
    </location>
</feature>
<evidence type="ECO:0000259" key="13">
    <source>
        <dbReference type="PROSITE" id="PS50011"/>
    </source>
</evidence>
<dbReference type="KEGG" id="gmw:113511948"/>
<feature type="region of interest" description="Disordered" evidence="12">
    <location>
        <begin position="344"/>
        <end position="393"/>
    </location>
</feature>
<dbReference type="InterPro" id="IPR008271">
    <property type="entry name" value="Ser/Thr_kinase_AS"/>
</dbReference>
<evidence type="ECO:0000256" key="3">
    <source>
        <dbReference type="ARBA" id="ARBA00022527"/>
    </source>
</evidence>
<dbReference type="InParanoid" id="A0A6J1WJS1"/>
<evidence type="ECO:0000313" key="16">
    <source>
        <dbReference type="RefSeq" id="XP_026751477.2"/>
    </source>
</evidence>
<proteinExistence type="inferred from homology"/>
<evidence type="ECO:0000256" key="9">
    <source>
        <dbReference type="ARBA" id="ARBA00047899"/>
    </source>
</evidence>
<dbReference type="GO" id="GO:0035556">
    <property type="term" value="P:intracellular signal transduction"/>
    <property type="evidence" value="ECO:0007669"/>
    <property type="project" value="TreeGrafter"/>
</dbReference>
<feature type="compositionally biased region" description="Basic residues" evidence="12">
    <location>
        <begin position="176"/>
        <end position="192"/>
    </location>
</feature>
<feature type="compositionally biased region" description="Basic and acidic residues" evidence="12">
    <location>
        <begin position="1018"/>
        <end position="1055"/>
    </location>
</feature>
<dbReference type="GO" id="GO:0004674">
    <property type="term" value="F:protein serine/threonine kinase activity"/>
    <property type="evidence" value="ECO:0007669"/>
    <property type="project" value="UniProtKB-KW"/>
</dbReference>
<evidence type="ECO:0000256" key="10">
    <source>
        <dbReference type="ARBA" id="ARBA00048679"/>
    </source>
</evidence>
<keyword evidence="15" id="KW-1185">Reference proteome</keyword>
<feature type="compositionally biased region" description="Polar residues" evidence="12">
    <location>
        <begin position="204"/>
        <end position="219"/>
    </location>
</feature>
<feature type="compositionally biased region" description="Polar residues" evidence="12">
    <location>
        <begin position="1134"/>
        <end position="1152"/>
    </location>
</feature>
<dbReference type="InterPro" id="IPR017892">
    <property type="entry name" value="Pkinase_C"/>
</dbReference>
<organism evidence="15 16">
    <name type="scientific">Galleria mellonella</name>
    <name type="common">Greater wax moth</name>
    <dbReference type="NCBI Taxonomy" id="7137"/>
    <lineage>
        <taxon>Eukaryota</taxon>
        <taxon>Metazoa</taxon>
        <taxon>Ecdysozoa</taxon>
        <taxon>Arthropoda</taxon>
        <taxon>Hexapoda</taxon>
        <taxon>Insecta</taxon>
        <taxon>Pterygota</taxon>
        <taxon>Neoptera</taxon>
        <taxon>Endopterygota</taxon>
        <taxon>Lepidoptera</taxon>
        <taxon>Glossata</taxon>
        <taxon>Ditrysia</taxon>
        <taxon>Pyraloidea</taxon>
        <taxon>Pyralidae</taxon>
        <taxon>Galleriinae</taxon>
        <taxon>Galleria</taxon>
    </lineage>
</organism>
<dbReference type="InterPro" id="IPR000719">
    <property type="entry name" value="Prot_kinase_dom"/>
</dbReference>
<dbReference type="RefSeq" id="XP_026751477.2">
    <property type="nucleotide sequence ID" value="XM_026895676.3"/>
</dbReference>
<dbReference type="PROSITE" id="PS50011">
    <property type="entry name" value="PROTEIN_KINASE_DOM"/>
    <property type="match status" value="1"/>
</dbReference>
<dbReference type="Pfam" id="PF00433">
    <property type="entry name" value="Pkinase_C"/>
    <property type="match status" value="1"/>
</dbReference>
<reference evidence="16" key="1">
    <citation type="submission" date="2025-08" db="UniProtKB">
        <authorList>
            <consortium name="RefSeq"/>
        </authorList>
    </citation>
    <scope>IDENTIFICATION</scope>
    <source>
        <tissue evidence="16">Whole larvae</tissue>
    </source>
</reference>
<keyword evidence="7" id="KW-0418">Kinase</keyword>
<evidence type="ECO:0000256" key="2">
    <source>
        <dbReference type="ARBA" id="ARBA00012513"/>
    </source>
</evidence>
<dbReference type="PROSITE" id="PS00107">
    <property type="entry name" value="PROTEIN_KINASE_ATP"/>
    <property type="match status" value="1"/>
</dbReference>